<protein>
    <submittedName>
        <fullName evidence="4">PP2C family protein-serine/threonine phosphatase</fullName>
        <ecNumber evidence="4">3.1.3.16</ecNumber>
    </submittedName>
</protein>
<evidence type="ECO:0000313" key="4">
    <source>
        <dbReference type="EMBL" id="MFI9101508.1"/>
    </source>
</evidence>
<reference evidence="4 5" key="1">
    <citation type="submission" date="2024-10" db="EMBL/GenBank/DDBJ databases">
        <title>The Natural Products Discovery Center: Release of the First 8490 Sequenced Strains for Exploring Actinobacteria Biosynthetic Diversity.</title>
        <authorList>
            <person name="Kalkreuter E."/>
            <person name="Kautsar S.A."/>
            <person name="Yang D."/>
            <person name="Bader C.D."/>
            <person name="Teijaro C.N."/>
            <person name="Fluegel L."/>
            <person name="Davis C.M."/>
            <person name="Simpson J.R."/>
            <person name="Lauterbach L."/>
            <person name="Steele A.D."/>
            <person name="Gui C."/>
            <person name="Meng S."/>
            <person name="Li G."/>
            <person name="Viehrig K."/>
            <person name="Ye F."/>
            <person name="Su P."/>
            <person name="Kiefer A.F."/>
            <person name="Nichols A."/>
            <person name="Cepeda A.J."/>
            <person name="Yan W."/>
            <person name="Fan B."/>
            <person name="Jiang Y."/>
            <person name="Adhikari A."/>
            <person name="Zheng C.-J."/>
            <person name="Schuster L."/>
            <person name="Cowan T.M."/>
            <person name="Smanski M.J."/>
            <person name="Chevrette M.G."/>
            <person name="De Carvalho L.P.S."/>
            <person name="Shen B."/>
        </authorList>
    </citation>
    <scope>NUCLEOTIDE SEQUENCE [LARGE SCALE GENOMIC DNA]</scope>
    <source>
        <strain evidence="4 5">NPDC053399</strain>
    </source>
</reference>
<feature type="transmembrane region" description="Helical" evidence="2">
    <location>
        <begin position="91"/>
        <end position="108"/>
    </location>
</feature>
<keyword evidence="2" id="KW-1133">Transmembrane helix</keyword>
<evidence type="ECO:0000259" key="3">
    <source>
        <dbReference type="SMART" id="SM00331"/>
    </source>
</evidence>
<dbReference type="InterPro" id="IPR036457">
    <property type="entry name" value="PPM-type-like_dom_sf"/>
</dbReference>
<feature type="domain" description="PPM-type phosphatase" evidence="3">
    <location>
        <begin position="145"/>
        <end position="386"/>
    </location>
</feature>
<dbReference type="EMBL" id="JBITYG010000003">
    <property type="protein sequence ID" value="MFI9101508.1"/>
    <property type="molecule type" value="Genomic_DNA"/>
</dbReference>
<evidence type="ECO:0000256" key="1">
    <source>
        <dbReference type="ARBA" id="ARBA00022801"/>
    </source>
</evidence>
<dbReference type="Pfam" id="PF07228">
    <property type="entry name" value="SpoIIE"/>
    <property type="match status" value="1"/>
</dbReference>
<keyword evidence="2" id="KW-0472">Membrane</keyword>
<keyword evidence="1 4" id="KW-0378">Hydrolase</keyword>
<name>A0ABW8C5X4_9ACTN</name>
<dbReference type="InterPro" id="IPR052016">
    <property type="entry name" value="Bact_Sigma-Reg"/>
</dbReference>
<keyword evidence="5" id="KW-1185">Reference proteome</keyword>
<dbReference type="EC" id="3.1.3.16" evidence="4"/>
<feature type="transmembrane region" description="Helical" evidence="2">
    <location>
        <begin position="12"/>
        <end position="34"/>
    </location>
</feature>
<evidence type="ECO:0000256" key="2">
    <source>
        <dbReference type="SAM" id="Phobius"/>
    </source>
</evidence>
<proteinExistence type="predicted"/>
<dbReference type="SMART" id="SM00331">
    <property type="entry name" value="PP2C_SIG"/>
    <property type="match status" value="1"/>
</dbReference>
<comment type="caution">
    <text evidence="4">The sequence shown here is derived from an EMBL/GenBank/DDBJ whole genome shotgun (WGS) entry which is preliminary data.</text>
</comment>
<sequence>MIRIRAVLGVPYGTPAVLMYVLPGVWIALVLVVAAVAPDGVSPLPALAVAPAIACVGSGQRQCVLVSGVIALVALVAGLVGQGASEVRERLGTGVAVLAVVALCFWMAGRRAGLAAELERTREIAVAAQRVLLRPLPARVNGYAVAGEYLSANLGARVGGDLYEVLATPYGLRAVLGDVRGHGLAAIDSVAALLGSFREAAYDEPELTGVLSRLDRSLHRHLRQRSCAEHPAVADTESQNPVAEEFVTLLLVQLSDDGKLETVNCGHPQPFVTGPYATGERPRPLAVGEPLPPLGLLDDGDRAAPAHHGVLLPGQALVLYTDGLQDARNASGTFFPLPEAVAAAAATARIGGALAAAPFARALSAAALRHTGGRPADDMALLVLLRDVARVPLRNRSAALSGTPRR</sequence>
<gene>
    <name evidence="4" type="ORF">ACIGXA_13390</name>
</gene>
<dbReference type="Proteomes" id="UP001614394">
    <property type="component" value="Unassembled WGS sequence"/>
</dbReference>
<accession>A0ABW8C5X4</accession>
<dbReference type="GO" id="GO:0004722">
    <property type="term" value="F:protein serine/threonine phosphatase activity"/>
    <property type="evidence" value="ECO:0007669"/>
    <property type="project" value="UniProtKB-EC"/>
</dbReference>
<organism evidence="4 5">
    <name type="scientific">Streptomyces fildesensis</name>
    <dbReference type="NCBI Taxonomy" id="375757"/>
    <lineage>
        <taxon>Bacteria</taxon>
        <taxon>Bacillati</taxon>
        <taxon>Actinomycetota</taxon>
        <taxon>Actinomycetes</taxon>
        <taxon>Kitasatosporales</taxon>
        <taxon>Streptomycetaceae</taxon>
        <taxon>Streptomyces</taxon>
    </lineage>
</organism>
<dbReference type="InterPro" id="IPR001932">
    <property type="entry name" value="PPM-type_phosphatase-like_dom"/>
</dbReference>
<dbReference type="Gene3D" id="3.60.40.10">
    <property type="entry name" value="PPM-type phosphatase domain"/>
    <property type="match status" value="1"/>
</dbReference>
<dbReference type="PANTHER" id="PTHR43156">
    <property type="entry name" value="STAGE II SPORULATION PROTEIN E-RELATED"/>
    <property type="match status" value="1"/>
</dbReference>
<evidence type="ECO:0000313" key="5">
    <source>
        <dbReference type="Proteomes" id="UP001614394"/>
    </source>
</evidence>
<dbReference type="PANTHER" id="PTHR43156:SF2">
    <property type="entry name" value="STAGE II SPORULATION PROTEIN E"/>
    <property type="match status" value="1"/>
</dbReference>
<keyword evidence="2" id="KW-0812">Transmembrane</keyword>
<dbReference type="RefSeq" id="WP_399648025.1">
    <property type="nucleotide sequence ID" value="NZ_JBITYG010000003.1"/>
</dbReference>
<feature type="transmembrane region" description="Helical" evidence="2">
    <location>
        <begin position="64"/>
        <end position="85"/>
    </location>
</feature>